<dbReference type="Proteomes" id="UP000317650">
    <property type="component" value="Chromosome 9"/>
</dbReference>
<protein>
    <submittedName>
        <fullName evidence="2">Uncharacterized protein</fullName>
    </submittedName>
</protein>
<feature type="region of interest" description="Disordered" evidence="1">
    <location>
        <begin position="49"/>
        <end position="91"/>
    </location>
</feature>
<dbReference type="EMBL" id="PYDT01000010">
    <property type="protein sequence ID" value="THU46354.1"/>
    <property type="molecule type" value="Genomic_DNA"/>
</dbReference>
<proteinExistence type="predicted"/>
<dbReference type="AlphaFoldDB" id="A0A4S8IF77"/>
<evidence type="ECO:0000256" key="1">
    <source>
        <dbReference type="SAM" id="MobiDB-lite"/>
    </source>
</evidence>
<comment type="caution">
    <text evidence="2">The sequence shown here is derived from an EMBL/GenBank/DDBJ whole genome shotgun (WGS) entry which is preliminary data.</text>
</comment>
<accession>A0A4S8IF77</accession>
<organism evidence="2 3">
    <name type="scientific">Musa balbisiana</name>
    <name type="common">Banana</name>
    <dbReference type="NCBI Taxonomy" id="52838"/>
    <lineage>
        <taxon>Eukaryota</taxon>
        <taxon>Viridiplantae</taxon>
        <taxon>Streptophyta</taxon>
        <taxon>Embryophyta</taxon>
        <taxon>Tracheophyta</taxon>
        <taxon>Spermatophyta</taxon>
        <taxon>Magnoliopsida</taxon>
        <taxon>Liliopsida</taxon>
        <taxon>Zingiberales</taxon>
        <taxon>Musaceae</taxon>
        <taxon>Musa</taxon>
    </lineage>
</organism>
<sequence length="132" mass="14947">MLPEIFAFPWEGPAIDWSSCSNARMVFEKKRVVKWVFLDKEQEKYNVIGGEKEAKPETYSPSPHAPPRISSACMTSPYDDSPRLRERERRKGTTVAAGVISSMFHVRFLLLTETTAAAAGVISSMFHVHFLR</sequence>
<feature type="compositionally biased region" description="Basic and acidic residues" evidence="1">
    <location>
        <begin position="80"/>
        <end position="91"/>
    </location>
</feature>
<gene>
    <name evidence="2" type="ORF">C4D60_Mb09t04060</name>
</gene>
<name>A0A4S8IF77_MUSBA</name>
<evidence type="ECO:0000313" key="3">
    <source>
        <dbReference type="Proteomes" id="UP000317650"/>
    </source>
</evidence>
<evidence type="ECO:0000313" key="2">
    <source>
        <dbReference type="EMBL" id="THU46354.1"/>
    </source>
</evidence>
<reference evidence="2 3" key="1">
    <citation type="journal article" date="2019" name="Nat. Plants">
        <title>Genome sequencing of Musa balbisiana reveals subgenome evolution and function divergence in polyploid bananas.</title>
        <authorList>
            <person name="Yao X."/>
        </authorList>
    </citation>
    <scope>NUCLEOTIDE SEQUENCE [LARGE SCALE GENOMIC DNA]</scope>
    <source>
        <strain evidence="3">cv. DH-PKW</strain>
        <tissue evidence="2">Leaves</tissue>
    </source>
</reference>
<keyword evidence="3" id="KW-1185">Reference proteome</keyword>